<dbReference type="InterPro" id="IPR047857">
    <property type="entry name" value="Snurportin1_C"/>
</dbReference>
<dbReference type="CDD" id="cd09232">
    <property type="entry name" value="Snurportin-1_C"/>
    <property type="match status" value="1"/>
</dbReference>
<reference evidence="13" key="1">
    <citation type="submission" date="2022-08" db="UniProtKB">
        <authorList>
            <consortium name="EnsemblMetazoa"/>
        </authorList>
    </citation>
    <scope>IDENTIFICATION</scope>
    <source>
        <strain evidence="13">EBRO</strain>
    </source>
</reference>
<dbReference type="PANTHER" id="PTHR13403:SF6">
    <property type="entry name" value="SNURPORTIN-1"/>
    <property type="match status" value="1"/>
</dbReference>
<evidence type="ECO:0000256" key="6">
    <source>
        <dbReference type="ARBA" id="ARBA00022448"/>
    </source>
</evidence>
<evidence type="ECO:0000256" key="5">
    <source>
        <dbReference type="ARBA" id="ARBA00016034"/>
    </source>
</evidence>
<evidence type="ECO:0000256" key="3">
    <source>
        <dbReference type="ARBA" id="ARBA00004496"/>
    </source>
</evidence>
<feature type="compositionally biased region" description="Polar residues" evidence="10">
    <location>
        <begin position="329"/>
        <end position="339"/>
    </location>
</feature>
<keyword evidence="9" id="KW-0539">Nucleus</keyword>
<feature type="compositionally biased region" description="Basic and acidic residues" evidence="10">
    <location>
        <begin position="34"/>
        <end position="48"/>
    </location>
</feature>
<proteinExistence type="inferred from homology"/>
<evidence type="ECO:0000256" key="10">
    <source>
        <dbReference type="SAM" id="MobiDB-lite"/>
    </source>
</evidence>
<organism evidence="13">
    <name type="scientific">Anopheles atroparvus</name>
    <name type="common">European mosquito</name>
    <dbReference type="NCBI Taxonomy" id="41427"/>
    <lineage>
        <taxon>Eukaryota</taxon>
        <taxon>Metazoa</taxon>
        <taxon>Ecdysozoa</taxon>
        <taxon>Arthropoda</taxon>
        <taxon>Hexapoda</taxon>
        <taxon>Insecta</taxon>
        <taxon>Pterygota</taxon>
        <taxon>Neoptera</taxon>
        <taxon>Endopterygota</taxon>
        <taxon>Diptera</taxon>
        <taxon>Nematocera</taxon>
        <taxon>Culicoidea</taxon>
        <taxon>Culicidae</taxon>
        <taxon>Anophelinae</taxon>
        <taxon>Anopheles</taxon>
    </lineage>
</organism>
<comment type="subcellular location">
    <subcellularLocation>
        <location evidence="3">Cytoplasm</location>
    </subcellularLocation>
    <subcellularLocation>
        <location evidence="2">Nucleus</location>
    </subcellularLocation>
</comment>
<evidence type="ECO:0000313" key="13">
    <source>
        <dbReference type="EnsemblMetazoa" id="AATE019846-PA.1"/>
    </source>
</evidence>
<dbReference type="GO" id="GO:0003723">
    <property type="term" value="F:RNA binding"/>
    <property type="evidence" value="ECO:0007669"/>
    <property type="project" value="UniProtKB-KW"/>
</dbReference>
<dbReference type="InterPro" id="IPR024721">
    <property type="entry name" value="Snurportin-1_N"/>
</dbReference>
<dbReference type="Pfam" id="PF21974">
    <property type="entry name" value="SPN1_m3Gcap_bd"/>
    <property type="match status" value="1"/>
</dbReference>
<dbReference type="InterPro" id="IPR017336">
    <property type="entry name" value="Snurportin-1"/>
</dbReference>
<dbReference type="EnsemblMetazoa" id="AATE019846-RA">
    <property type="protein sequence ID" value="AATE019846-PA.1"/>
    <property type="gene ID" value="AATE019846"/>
</dbReference>
<dbReference type="STRING" id="41427.A0A182JKM8"/>
<keyword evidence="6" id="KW-0813">Transport</keyword>
<evidence type="ECO:0000256" key="1">
    <source>
        <dbReference type="ARBA" id="ARBA00003975"/>
    </source>
</evidence>
<comment type="similarity">
    <text evidence="4">Belongs to the snurportin family.</text>
</comment>
<feature type="region of interest" description="Disordered" evidence="10">
    <location>
        <begin position="34"/>
        <end position="81"/>
    </location>
</feature>
<keyword evidence="8" id="KW-0694">RNA-binding</keyword>
<feature type="region of interest" description="Disordered" evidence="10">
    <location>
        <begin position="319"/>
        <end position="339"/>
    </location>
</feature>
<evidence type="ECO:0000256" key="4">
    <source>
        <dbReference type="ARBA" id="ARBA00007540"/>
    </source>
</evidence>
<protein>
    <recommendedName>
        <fullName evidence="5">Snurportin-1</fullName>
    </recommendedName>
</protein>
<dbReference type="AlphaFoldDB" id="A0A182JKM8"/>
<comment type="function">
    <text evidence="1">Functions as an U snRNP-specific nuclear import adapter. Involved in the trimethylguanosine (m3G)-cap-dependent nuclear import of U snRNPs. Binds specifically to the terminal m3G-cap U snRNAs.</text>
</comment>
<dbReference type="Pfam" id="PF11538">
    <property type="entry name" value="Snurportin1"/>
    <property type="match status" value="1"/>
</dbReference>
<sequence length="378" mass="43799">MSDNEELHPSRFIDQYKNYGRTESALQEERRVRLLEKQKQSRQEELDAGRPGLLEELETHGDGPEDSMDCQDGQLQRGSKKRPKFITSKLFANKVQLSEWMHERPADLDSWFAVPCPVGQRCLLVFRNRLAVAYNKRGRSIASIHTKLDHMRGTIVLDCVLAKNRVFYILDALAFLQVDLVNCDCQFRFTWIESQFHEKNLAHQFNAKATKEKGGFQLSLLPVYDLARPDSLERCWTRYPAFTDDSPRLDGFLFYHKQSHYVYGRTPLVTWLFPFMLNDVLKLPPGLVSEQYLVAKPASYTGDYAAYIKEFDRLQQLRKRRPRGKRGNAGQQMDTTTESVPDATLWEAMEAAPLESDDEDLRPREEDTMRALEMEGCC</sequence>
<name>A0A182JKM8_ANOAO</name>
<dbReference type="GO" id="GO:0061015">
    <property type="term" value="P:snRNA import into nucleus"/>
    <property type="evidence" value="ECO:0007669"/>
    <property type="project" value="InterPro"/>
</dbReference>
<evidence type="ECO:0000259" key="11">
    <source>
        <dbReference type="Pfam" id="PF11538"/>
    </source>
</evidence>
<feature type="domain" description="Snurportin-1 m3G cap-binding" evidence="12">
    <location>
        <begin position="95"/>
        <end position="274"/>
    </location>
</feature>
<evidence type="ECO:0000259" key="12">
    <source>
        <dbReference type="Pfam" id="PF21974"/>
    </source>
</evidence>
<dbReference type="VEuPathDB" id="VectorBase:AATE019846"/>
<dbReference type="PANTHER" id="PTHR13403">
    <property type="entry name" value="SNURPORTIN1 RNUT1 PROTEIN RNA, U TRANSPORTER 1"/>
    <property type="match status" value="1"/>
</dbReference>
<accession>A0A182JKM8</accession>
<feature type="domain" description="Snurportin-1 N-terminal" evidence="11">
    <location>
        <begin position="15"/>
        <end position="46"/>
    </location>
</feature>
<evidence type="ECO:0000256" key="2">
    <source>
        <dbReference type="ARBA" id="ARBA00004123"/>
    </source>
</evidence>
<dbReference type="Gene3D" id="3.30.470.30">
    <property type="entry name" value="DNA ligase/mRNA capping enzyme"/>
    <property type="match status" value="1"/>
</dbReference>
<evidence type="ECO:0000256" key="9">
    <source>
        <dbReference type="ARBA" id="ARBA00023242"/>
    </source>
</evidence>
<evidence type="ECO:0000256" key="8">
    <source>
        <dbReference type="ARBA" id="ARBA00022884"/>
    </source>
</evidence>
<dbReference type="SUPFAM" id="SSF56091">
    <property type="entry name" value="DNA ligase/mRNA capping enzyme, catalytic domain"/>
    <property type="match status" value="1"/>
</dbReference>
<dbReference type="GO" id="GO:0005737">
    <property type="term" value="C:cytoplasm"/>
    <property type="evidence" value="ECO:0007669"/>
    <property type="project" value="UniProtKB-SubCell"/>
</dbReference>
<dbReference type="GO" id="GO:0005634">
    <property type="term" value="C:nucleus"/>
    <property type="evidence" value="ECO:0007669"/>
    <property type="project" value="UniProtKB-SubCell"/>
</dbReference>
<keyword evidence="7" id="KW-0963">Cytoplasm</keyword>
<evidence type="ECO:0000256" key="7">
    <source>
        <dbReference type="ARBA" id="ARBA00022490"/>
    </source>
</evidence>